<evidence type="ECO:0000256" key="5">
    <source>
        <dbReference type="ARBA" id="ARBA00044156"/>
    </source>
</evidence>
<evidence type="ECO:0000256" key="3">
    <source>
        <dbReference type="ARBA" id="ARBA00023186"/>
    </source>
</evidence>
<protein>
    <recommendedName>
        <fullName evidence="5 7">Prefoldin subunit alpha</fullName>
    </recommendedName>
    <alternativeName>
        <fullName evidence="6 7">GimC subunit alpha</fullName>
    </alternativeName>
</protein>
<gene>
    <name evidence="7" type="primary">pfdA</name>
    <name evidence="9" type="ORF">BEU04_01110</name>
</gene>
<dbReference type="NCBIfam" id="TIGR00293">
    <property type="entry name" value="prefoldin subunit alpha"/>
    <property type="match status" value="1"/>
</dbReference>
<sequence length="141" mass="15801">MSTLDDVQILTETVQQCEAQIDAWSRHIETLHALQNELSQARRSLEGIGKADKDSELLVPIGYGSSIFAKLSNSEKVLSNLGSGVYVEEDVSVNLKRVDEKLNETANSIKDYSEAIHKLQMQHQENARKLDELRMQGMGDQ</sequence>
<comment type="function">
    <text evidence="4 7">Molecular chaperone capable of stabilizing a range of proteins. Seems to fulfill an ATP-independent, HSP70-like function in archaeal de novo protein folding.</text>
</comment>
<comment type="subunit">
    <text evidence="2 7">Heterohexamer of two alpha and four beta subunits.</text>
</comment>
<dbReference type="GO" id="GO:0016272">
    <property type="term" value="C:prefoldin complex"/>
    <property type="evidence" value="ECO:0007669"/>
    <property type="project" value="UniProtKB-UniRule"/>
</dbReference>
<name>A0A1J5T6S8_9ARCH</name>
<keyword evidence="3 7" id="KW-0143">Chaperone</keyword>
<evidence type="ECO:0000313" key="10">
    <source>
        <dbReference type="Proteomes" id="UP000183815"/>
    </source>
</evidence>
<dbReference type="Proteomes" id="UP000183815">
    <property type="component" value="Unassembled WGS sequence"/>
</dbReference>
<evidence type="ECO:0000256" key="8">
    <source>
        <dbReference type="SAM" id="Coils"/>
    </source>
</evidence>
<comment type="caution">
    <text evidence="9">The sequence shown here is derived from an EMBL/GenBank/DDBJ whole genome shotgun (WGS) entry which is preliminary data.</text>
</comment>
<dbReference type="InterPro" id="IPR011599">
    <property type="entry name" value="PFD_alpha_archaea"/>
</dbReference>
<feature type="coiled-coil region" evidence="8">
    <location>
        <begin position="95"/>
        <end position="136"/>
    </location>
</feature>
<dbReference type="Gene3D" id="1.10.287.370">
    <property type="match status" value="1"/>
</dbReference>
<comment type="subcellular location">
    <subcellularLocation>
        <location evidence="7">Cytoplasm</location>
    </subcellularLocation>
</comment>
<dbReference type="InterPro" id="IPR004127">
    <property type="entry name" value="Prefoldin_subunit_alpha"/>
</dbReference>
<dbReference type="InterPro" id="IPR009053">
    <property type="entry name" value="Prefoldin"/>
</dbReference>
<evidence type="ECO:0000313" key="9">
    <source>
        <dbReference type="EMBL" id="OIR16569.1"/>
    </source>
</evidence>
<dbReference type="Pfam" id="PF02996">
    <property type="entry name" value="Prefoldin"/>
    <property type="match status" value="1"/>
</dbReference>
<evidence type="ECO:0000256" key="2">
    <source>
        <dbReference type="ARBA" id="ARBA00011716"/>
    </source>
</evidence>
<keyword evidence="7" id="KW-0963">Cytoplasm</keyword>
<dbReference type="EMBL" id="MIYU01000012">
    <property type="protein sequence ID" value="OIR16569.1"/>
    <property type="molecule type" value="Genomic_DNA"/>
</dbReference>
<evidence type="ECO:0000256" key="7">
    <source>
        <dbReference type="HAMAP-Rule" id="MF_00308"/>
    </source>
</evidence>
<accession>A0A1J5T6S8</accession>
<keyword evidence="8" id="KW-0175">Coiled coil</keyword>
<evidence type="ECO:0000256" key="6">
    <source>
        <dbReference type="ARBA" id="ARBA00044231"/>
    </source>
</evidence>
<comment type="similarity">
    <text evidence="1">Belongs to the prefoldin subunit alpha family.</text>
</comment>
<dbReference type="PANTHER" id="PTHR12674:SF2">
    <property type="entry name" value="PREFOLDIN SUBUNIT 5"/>
    <property type="match status" value="1"/>
</dbReference>
<dbReference type="GO" id="GO:0005737">
    <property type="term" value="C:cytoplasm"/>
    <property type="evidence" value="ECO:0007669"/>
    <property type="project" value="UniProtKB-SubCell"/>
</dbReference>
<dbReference type="PANTHER" id="PTHR12674">
    <property type="entry name" value="PREFOLDIN SUBUNIT 5"/>
    <property type="match status" value="1"/>
</dbReference>
<evidence type="ECO:0000256" key="4">
    <source>
        <dbReference type="ARBA" id="ARBA00025077"/>
    </source>
</evidence>
<reference evidence="9 10" key="1">
    <citation type="submission" date="2016-08" db="EMBL/GenBank/DDBJ databases">
        <title>New Insights into Marine Group III Euryarchaeota, from dark to light.</title>
        <authorList>
            <person name="Haro-Moreno J.M."/>
            <person name="Rodriguez-Valera F."/>
            <person name="Lopez-Garcia P."/>
            <person name="Moreira D."/>
            <person name="Martin-Cuadrado A.B."/>
        </authorList>
    </citation>
    <scope>NUCLEOTIDE SEQUENCE [LARGE SCALE GENOMIC DNA]</scope>
    <source>
        <strain evidence="9">CG-Bathy1</strain>
    </source>
</reference>
<dbReference type="CDD" id="cd23160">
    <property type="entry name" value="Prefoldin_alpha_GimC"/>
    <property type="match status" value="1"/>
</dbReference>
<organism evidence="9 10">
    <name type="scientific">Marine Group III euryarchaeote CG-Bathy1</name>
    <dbReference type="NCBI Taxonomy" id="1889001"/>
    <lineage>
        <taxon>Archaea</taxon>
        <taxon>Methanobacteriati</taxon>
        <taxon>Thermoplasmatota</taxon>
        <taxon>Thermoplasmata</taxon>
        <taxon>Candidatus Thermoprofundales</taxon>
    </lineage>
</organism>
<evidence type="ECO:0000256" key="1">
    <source>
        <dbReference type="ARBA" id="ARBA00010048"/>
    </source>
</evidence>
<dbReference type="AlphaFoldDB" id="A0A1J5T6S8"/>
<dbReference type="GO" id="GO:0051082">
    <property type="term" value="F:unfolded protein binding"/>
    <property type="evidence" value="ECO:0007669"/>
    <property type="project" value="UniProtKB-UniRule"/>
</dbReference>
<proteinExistence type="inferred from homology"/>
<dbReference type="SUPFAM" id="SSF46579">
    <property type="entry name" value="Prefoldin"/>
    <property type="match status" value="1"/>
</dbReference>
<dbReference type="GO" id="GO:0006457">
    <property type="term" value="P:protein folding"/>
    <property type="evidence" value="ECO:0007669"/>
    <property type="project" value="UniProtKB-UniRule"/>
</dbReference>
<comment type="similarity">
    <text evidence="7">Belongs to the prefoldin alpha subunit family.</text>
</comment>
<dbReference type="HAMAP" id="MF_00308">
    <property type="entry name" value="PfdA"/>
    <property type="match status" value="1"/>
</dbReference>